<keyword evidence="1" id="KW-0472">Membrane</keyword>
<reference evidence="3 4" key="1">
    <citation type="journal article" date="2012" name="J. Bacteriol.">
        <title>Genome sequence of Mycobacterium hassiacum DSM 44199, a rare source of heat-stable mycobacterial proteins.</title>
        <authorList>
            <person name="Tiago I."/>
            <person name="Maranha A."/>
            <person name="Mendes V."/>
            <person name="Alarico S."/>
            <person name="Moynihan P.J."/>
            <person name="Clarke A.J."/>
            <person name="Macedo-Ribeiro S."/>
            <person name="Pereira P.J."/>
            <person name="Empadinhas N."/>
        </authorList>
    </citation>
    <scope>NUCLEOTIDE SEQUENCE [LARGE SCALE GENOMIC DNA]</scope>
    <source>
        <strain evidence="4">DSM 44199 / CIP 105218 / JCM 12690 / 3849</strain>
    </source>
</reference>
<dbReference type="AlphaFoldDB" id="K5BD67"/>
<feature type="transmembrane region" description="Helical" evidence="1">
    <location>
        <begin position="187"/>
        <end position="206"/>
    </location>
</feature>
<dbReference type="PANTHER" id="PTHR35797">
    <property type="entry name" value="PROTEASE-RELATED"/>
    <property type="match status" value="1"/>
</dbReference>
<feature type="transmembrane region" description="Helical" evidence="1">
    <location>
        <begin position="117"/>
        <end position="134"/>
    </location>
</feature>
<keyword evidence="4" id="KW-1185">Reference proteome</keyword>
<evidence type="ECO:0000259" key="2">
    <source>
        <dbReference type="Pfam" id="PF02517"/>
    </source>
</evidence>
<dbReference type="STRING" id="1122247.GCA_000379865_00572"/>
<comment type="caution">
    <text evidence="3">The sequence shown here is derived from an EMBL/GenBank/DDBJ whole genome shotgun (WGS) entry which is preliminary data.</text>
</comment>
<dbReference type="InterPro" id="IPR003675">
    <property type="entry name" value="Rce1/LyrA-like_dom"/>
</dbReference>
<dbReference type="PATRIC" id="fig|1122247.3.peg.388"/>
<keyword evidence="1" id="KW-0812">Transmembrane</keyword>
<feature type="transmembrane region" description="Helical" evidence="1">
    <location>
        <begin position="87"/>
        <end position="111"/>
    </location>
</feature>
<organism evidence="3 4">
    <name type="scientific">Mycolicibacterium hassiacum (strain DSM 44199 / CIP 105218 / JCM 12690 / 3849)</name>
    <name type="common">Mycobacterium hassiacum</name>
    <dbReference type="NCBI Taxonomy" id="1122247"/>
    <lineage>
        <taxon>Bacteria</taxon>
        <taxon>Bacillati</taxon>
        <taxon>Actinomycetota</taxon>
        <taxon>Actinomycetes</taxon>
        <taxon>Mycobacteriales</taxon>
        <taxon>Mycobacteriaceae</taxon>
        <taxon>Mycolicibacterium</taxon>
    </lineage>
</organism>
<protein>
    <submittedName>
        <fullName evidence="3">CAAX protease self-immunity family protein</fullName>
    </submittedName>
</protein>
<feature type="transmembrane region" description="Helical" evidence="1">
    <location>
        <begin position="239"/>
        <end position="260"/>
    </location>
</feature>
<feature type="transmembrane region" description="Helical" evidence="1">
    <location>
        <begin position="12"/>
        <end position="32"/>
    </location>
</feature>
<feature type="domain" description="CAAX prenyl protease 2/Lysostaphin resistance protein A-like" evidence="2">
    <location>
        <begin position="126"/>
        <end position="224"/>
    </location>
</feature>
<dbReference type="PANTHER" id="PTHR35797:SF1">
    <property type="entry name" value="PROTEASE"/>
    <property type="match status" value="1"/>
</dbReference>
<dbReference type="GO" id="GO:0006508">
    <property type="term" value="P:proteolysis"/>
    <property type="evidence" value="ECO:0007669"/>
    <property type="project" value="UniProtKB-KW"/>
</dbReference>
<feature type="transmembrane region" description="Helical" evidence="1">
    <location>
        <begin position="213"/>
        <end position="233"/>
    </location>
</feature>
<sequence length="279" mass="29191">MTGSDTRRDASEVAWFVVVTTVVTWLCYLPIICAARRPDGIDPALGLLALTAVLSPTVTACVLATPRGGRAELRRLLRASVAARFALRWYLVVLLVPFAIPLAAVAVDAVVSGTSPAAWVTAAGAQTLATFWIAPLGEDAGWRGYALARMLRLTSPLATSLVLGPLWALWHLPMALVPGTAQADQPFLLFAVQLTGATMIFVRVYLGTGGSVLAMMLMHAAANLAFNTVPVFVHEGGNPARTTVLSLLYLAAGAIALASLGRRAAAADRKCPPAPATPA</sequence>
<evidence type="ECO:0000313" key="4">
    <source>
        <dbReference type="Proteomes" id="UP000006265"/>
    </source>
</evidence>
<dbReference type="GO" id="GO:0080120">
    <property type="term" value="P:CAAX-box protein maturation"/>
    <property type="evidence" value="ECO:0007669"/>
    <property type="project" value="UniProtKB-ARBA"/>
</dbReference>
<feature type="transmembrane region" description="Helical" evidence="1">
    <location>
        <begin position="44"/>
        <end position="66"/>
    </location>
</feature>
<keyword evidence="1" id="KW-1133">Transmembrane helix</keyword>
<gene>
    <name evidence="3" type="ORF">C731_0408</name>
</gene>
<proteinExistence type="predicted"/>
<dbReference type="GO" id="GO:0004175">
    <property type="term" value="F:endopeptidase activity"/>
    <property type="evidence" value="ECO:0007669"/>
    <property type="project" value="UniProtKB-ARBA"/>
</dbReference>
<dbReference type="InterPro" id="IPR042150">
    <property type="entry name" value="MmRce1-like"/>
</dbReference>
<accession>K5BD67</accession>
<dbReference type="Proteomes" id="UP000006265">
    <property type="component" value="Unassembled WGS sequence"/>
</dbReference>
<keyword evidence="3" id="KW-0378">Hydrolase</keyword>
<evidence type="ECO:0000256" key="1">
    <source>
        <dbReference type="SAM" id="Phobius"/>
    </source>
</evidence>
<dbReference type="Pfam" id="PF02517">
    <property type="entry name" value="Rce1-like"/>
    <property type="match status" value="1"/>
</dbReference>
<feature type="transmembrane region" description="Helical" evidence="1">
    <location>
        <begin position="146"/>
        <end position="167"/>
    </location>
</feature>
<evidence type="ECO:0000313" key="3">
    <source>
        <dbReference type="EMBL" id="EKF25705.1"/>
    </source>
</evidence>
<dbReference type="eggNOG" id="COG1266">
    <property type="taxonomic scope" value="Bacteria"/>
</dbReference>
<keyword evidence="3" id="KW-0645">Protease</keyword>
<dbReference type="EMBL" id="AMRA01000010">
    <property type="protein sequence ID" value="EKF25705.1"/>
    <property type="molecule type" value="Genomic_DNA"/>
</dbReference>
<name>K5BD67_MYCHD</name>